<evidence type="ECO:0000256" key="2">
    <source>
        <dbReference type="ARBA" id="ARBA00023125"/>
    </source>
</evidence>
<gene>
    <name evidence="5" type="ORF">K0U00_37970</name>
</gene>
<dbReference type="Pfam" id="PF07729">
    <property type="entry name" value="FCD"/>
    <property type="match status" value="1"/>
</dbReference>
<proteinExistence type="predicted"/>
<feature type="non-terminal residue" evidence="5">
    <location>
        <position position="1"/>
    </location>
</feature>
<keyword evidence="6" id="KW-1185">Reference proteome</keyword>
<evidence type="ECO:0000259" key="4">
    <source>
        <dbReference type="Pfam" id="PF07729"/>
    </source>
</evidence>
<protein>
    <submittedName>
        <fullName evidence="5">FCD domain-containing protein</fullName>
    </submittedName>
</protein>
<keyword evidence="1" id="KW-0805">Transcription regulation</keyword>
<dbReference type="InterPro" id="IPR011711">
    <property type="entry name" value="GntR_C"/>
</dbReference>
<name>A0ABS7CG11_9BACL</name>
<comment type="caution">
    <text evidence="5">The sequence shown here is derived from an EMBL/GenBank/DDBJ whole genome shotgun (WGS) entry which is preliminary data.</text>
</comment>
<keyword evidence="2" id="KW-0238">DNA-binding</keyword>
<sequence length="125" mass="14055">ERGSPGQIVNIKAAAAMMIENLANREDYFTADLAFHAHIAEASSNEVMQSVMQGISDLMLESRRQTMRIPGSAQRASHFHMLIALAIEQRNPALARDTMKLHLKDVREDLQRVKESPKANDRSKE</sequence>
<dbReference type="SUPFAM" id="SSF48008">
    <property type="entry name" value="GntR ligand-binding domain-like"/>
    <property type="match status" value="1"/>
</dbReference>
<evidence type="ECO:0000313" key="6">
    <source>
        <dbReference type="Proteomes" id="UP001519887"/>
    </source>
</evidence>
<evidence type="ECO:0000256" key="3">
    <source>
        <dbReference type="ARBA" id="ARBA00023163"/>
    </source>
</evidence>
<accession>A0ABS7CG11</accession>
<keyword evidence="3" id="KW-0804">Transcription</keyword>
<dbReference type="Gene3D" id="1.20.120.530">
    <property type="entry name" value="GntR ligand-binding domain-like"/>
    <property type="match status" value="1"/>
</dbReference>
<dbReference type="InterPro" id="IPR008920">
    <property type="entry name" value="TF_FadR/GntR_C"/>
</dbReference>
<evidence type="ECO:0000256" key="1">
    <source>
        <dbReference type="ARBA" id="ARBA00023015"/>
    </source>
</evidence>
<evidence type="ECO:0000313" key="5">
    <source>
        <dbReference type="EMBL" id="MBW7459863.1"/>
    </source>
</evidence>
<feature type="domain" description="GntR C-terminal" evidence="4">
    <location>
        <begin position="1"/>
        <end position="104"/>
    </location>
</feature>
<reference evidence="5 6" key="1">
    <citation type="submission" date="2021-07" db="EMBL/GenBank/DDBJ databases">
        <title>Paenibacillus radiodurans sp. nov., isolated from the southeastern edge of Tengger Desert.</title>
        <authorList>
            <person name="Zhang G."/>
        </authorList>
    </citation>
    <scope>NUCLEOTIDE SEQUENCE [LARGE SCALE GENOMIC DNA]</scope>
    <source>
        <strain evidence="5 6">CCM 7311</strain>
    </source>
</reference>
<dbReference type="EMBL" id="JAHZIK010001879">
    <property type="protein sequence ID" value="MBW7459863.1"/>
    <property type="molecule type" value="Genomic_DNA"/>
</dbReference>
<organism evidence="5 6">
    <name type="scientific">Paenibacillus sepulcri</name>
    <dbReference type="NCBI Taxonomy" id="359917"/>
    <lineage>
        <taxon>Bacteria</taxon>
        <taxon>Bacillati</taxon>
        <taxon>Bacillota</taxon>
        <taxon>Bacilli</taxon>
        <taxon>Bacillales</taxon>
        <taxon>Paenibacillaceae</taxon>
        <taxon>Paenibacillus</taxon>
    </lineage>
</organism>
<dbReference type="Proteomes" id="UP001519887">
    <property type="component" value="Unassembled WGS sequence"/>
</dbReference>